<dbReference type="SUPFAM" id="SSF54292">
    <property type="entry name" value="2Fe-2S ferredoxin-like"/>
    <property type="match status" value="1"/>
</dbReference>
<dbReference type="InterPro" id="IPR052911">
    <property type="entry name" value="Corrinoid_activation_enz"/>
</dbReference>
<evidence type="ECO:0000259" key="1">
    <source>
        <dbReference type="PROSITE" id="PS51085"/>
    </source>
</evidence>
<dbReference type="Pfam" id="PF17650">
    <property type="entry name" value="RACo_linker"/>
    <property type="match status" value="1"/>
</dbReference>
<dbReference type="EMBL" id="JAVDPW010000004">
    <property type="protein sequence ID" value="MDR6289936.1"/>
    <property type="molecule type" value="Genomic_DNA"/>
</dbReference>
<dbReference type="Gene3D" id="3.30.420.480">
    <property type="entry name" value="Domain of unknown function (DUF4445)"/>
    <property type="match status" value="1"/>
</dbReference>
<dbReference type="PANTHER" id="PTHR42895">
    <property type="entry name" value="IRON-SULFUR CLUSTER-BINDING PROTEIN-RELATED"/>
    <property type="match status" value="1"/>
</dbReference>
<dbReference type="Pfam" id="PF00111">
    <property type="entry name" value="Fer2"/>
    <property type="match status" value="1"/>
</dbReference>
<name>A0ABU1JMU6_9PROT</name>
<comment type="caution">
    <text evidence="2">The sequence shown here is derived from an EMBL/GenBank/DDBJ whole genome shotgun (WGS) entry which is preliminary data.</text>
</comment>
<sequence>MNMIDAGQPASQEAKETALVVFTPSGRRGRFAMGTPLLQAARSLGVDVDSVCGGRSICGRCQVEIGSGQFAKHGIESRAGHASEAGMAELRYAEKRGLKPGRRLSCQTLIQGDLVVDVPAESQVHKQVVRKDAEHRIIEVDPAVKLYYVEVREPDMHDPSGDLRRLEEALAEQWGITGLDCDLRVVQRLQKALRGPGASGGGEGAWTCTVAVREQRVKRLLAVWPGFRDKIYGLAYDIGSTTIACHLCDIETGEVVASGGAMNPQIRFGEDLMSRVSYIMMNPGGDKALTEAVRGALNDLAAHVTAQAGLEVEDVLEVTLVGNPIMHHLVLGIDPIELGGAPFALATDQAINIWATEIDLRIHPNARVYVLPCIAGHVGADTAAVILSEEPHKSDDLRLIVDVGTNAEIVLGNRHRLLACSSPTGPAFEGAQISSGQRAAPGAIERVRVDRVTLEPRFRVIGSDLWSDDDGFAEAVRRTGVTGICGSGIIEVLAEMFLAGIITQDGVIDGAMAARSERVVPDGRTFSYVLYKDAERELRVTQNDIRAIQLAKAALYAGVRLLMDKLGVDQVDRITLAGAFGSHIDVKYAMVLGLIPDCDLTKVVAGGNAAGTGARIALVNRSARAEIEQIVRRVEKIETAVEPMFQQHFVEAMALPHKTAAFPNLAAVVDLPAPKVSDGGDGEGGRRRRRRG</sequence>
<dbReference type="Pfam" id="PF17651">
    <property type="entry name" value="Raco_middle"/>
    <property type="match status" value="1"/>
</dbReference>
<dbReference type="CDD" id="cd00207">
    <property type="entry name" value="fer2"/>
    <property type="match status" value="1"/>
</dbReference>
<dbReference type="InterPro" id="IPR027980">
    <property type="entry name" value="RACo_C"/>
</dbReference>
<reference evidence="2 3" key="1">
    <citation type="submission" date="2023-07" db="EMBL/GenBank/DDBJ databases">
        <title>Sorghum-associated microbial communities from plants grown in Nebraska, USA.</title>
        <authorList>
            <person name="Schachtman D."/>
        </authorList>
    </citation>
    <scope>NUCLEOTIDE SEQUENCE [LARGE SCALE GENOMIC DNA]</scope>
    <source>
        <strain evidence="2 3">584</strain>
    </source>
</reference>
<dbReference type="RefSeq" id="WP_309794313.1">
    <property type="nucleotide sequence ID" value="NZ_JAVDPW010000004.1"/>
</dbReference>
<dbReference type="Gene3D" id="3.10.20.880">
    <property type="match status" value="1"/>
</dbReference>
<dbReference type="Proteomes" id="UP001262410">
    <property type="component" value="Unassembled WGS sequence"/>
</dbReference>
<dbReference type="InterPro" id="IPR040506">
    <property type="entry name" value="RACo_linker"/>
</dbReference>
<feature type="domain" description="2Fe-2S ferredoxin-type" evidence="1">
    <location>
        <begin position="18"/>
        <end position="122"/>
    </location>
</feature>
<dbReference type="PANTHER" id="PTHR42895:SF2">
    <property type="entry name" value="IRON-SULFUR CLUSTER PROTEIN"/>
    <property type="match status" value="1"/>
</dbReference>
<evidence type="ECO:0000313" key="3">
    <source>
        <dbReference type="Proteomes" id="UP001262410"/>
    </source>
</evidence>
<accession>A0ABU1JMU6</accession>
<keyword evidence="3" id="KW-1185">Reference proteome</keyword>
<dbReference type="InterPro" id="IPR041414">
    <property type="entry name" value="Raco-like_middle"/>
</dbReference>
<dbReference type="Gene3D" id="3.10.20.30">
    <property type="match status" value="1"/>
</dbReference>
<dbReference type="PROSITE" id="PS51085">
    <property type="entry name" value="2FE2S_FER_2"/>
    <property type="match status" value="1"/>
</dbReference>
<proteinExistence type="predicted"/>
<protein>
    <submittedName>
        <fullName evidence="2">Uncharacterized 2Fe-2S/4Fe-4S cluster protein (DUF4445 family)</fullName>
    </submittedName>
</protein>
<gene>
    <name evidence="2" type="ORF">E9232_002457</name>
</gene>
<dbReference type="InterPro" id="IPR036010">
    <property type="entry name" value="2Fe-2S_ferredoxin-like_sf"/>
</dbReference>
<dbReference type="InterPro" id="IPR012675">
    <property type="entry name" value="Beta-grasp_dom_sf"/>
</dbReference>
<dbReference type="InterPro" id="IPR042259">
    <property type="entry name" value="Raco-like_middle_sf"/>
</dbReference>
<dbReference type="Pfam" id="PF14574">
    <property type="entry name" value="RACo_C_ter"/>
    <property type="match status" value="1"/>
</dbReference>
<dbReference type="InterPro" id="IPR001041">
    <property type="entry name" value="2Fe-2S_ferredoxin-type"/>
</dbReference>
<evidence type="ECO:0000313" key="2">
    <source>
        <dbReference type="EMBL" id="MDR6289936.1"/>
    </source>
</evidence>
<organism evidence="2 3">
    <name type="scientific">Inquilinus ginsengisoli</name>
    <dbReference type="NCBI Taxonomy" id="363840"/>
    <lineage>
        <taxon>Bacteria</taxon>
        <taxon>Pseudomonadati</taxon>
        <taxon>Pseudomonadota</taxon>
        <taxon>Alphaproteobacteria</taxon>
        <taxon>Rhodospirillales</taxon>
        <taxon>Rhodospirillaceae</taxon>
        <taxon>Inquilinus</taxon>
    </lineage>
</organism>